<comment type="cofactor">
    <cofactor evidence="1 9">
        <name>pyridoxal 5'-phosphate</name>
        <dbReference type="ChEBI" id="CHEBI:597326"/>
    </cofactor>
</comment>
<dbReference type="GO" id="GO:0019450">
    <property type="term" value="P:L-cysteine catabolic process to pyruvate"/>
    <property type="evidence" value="ECO:0007669"/>
    <property type="project" value="TreeGrafter"/>
</dbReference>
<dbReference type="OrthoDB" id="9790858at2"/>
<evidence type="ECO:0000256" key="2">
    <source>
        <dbReference type="ARBA" id="ARBA00009077"/>
    </source>
</evidence>
<dbReference type="SUPFAM" id="SSF53383">
    <property type="entry name" value="PLP-dependent transferases"/>
    <property type="match status" value="1"/>
</dbReference>
<evidence type="ECO:0000256" key="5">
    <source>
        <dbReference type="ARBA" id="ARBA00046315"/>
    </source>
</evidence>
<reference evidence="10 11" key="1">
    <citation type="journal article" date="2014" name="Genome Announc.">
        <title>Genome Sequence of Afipia felis Strain 76713, Isolated in Hospital Water Using an Amoeba Co-Culture Procedure.</title>
        <authorList>
            <person name="Benamar S."/>
            <person name="La Scola B."/>
            <person name="Croce O."/>
        </authorList>
    </citation>
    <scope>NUCLEOTIDE SEQUENCE [LARGE SCALE GENOMIC DNA]</scope>
    <source>
        <strain evidence="10 11">76713</strain>
    </source>
</reference>
<dbReference type="InterPro" id="IPR000277">
    <property type="entry name" value="Cys/Met-Metab_PyrdxlP-dep_enz"/>
</dbReference>
<comment type="catalytic activity">
    <reaction evidence="6">
        <text>L,L-cystathionine + H2O = L-homocysteine + pyruvate + NH4(+)</text>
        <dbReference type="Rhea" id="RHEA:13965"/>
        <dbReference type="ChEBI" id="CHEBI:15361"/>
        <dbReference type="ChEBI" id="CHEBI:15377"/>
        <dbReference type="ChEBI" id="CHEBI:28938"/>
        <dbReference type="ChEBI" id="CHEBI:58161"/>
        <dbReference type="ChEBI" id="CHEBI:58199"/>
    </reaction>
</comment>
<keyword evidence="3 8" id="KW-0663">Pyridoxal phosphate</keyword>
<evidence type="ECO:0000256" key="1">
    <source>
        <dbReference type="ARBA" id="ARBA00001933"/>
    </source>
</evidence>
<evidence type="ECO:0000313" key="10">
    <source>
        <dbReference type="EMBL" id="CEG08123.1"/>
    </source>
</evidence>
<dbReference type="InterPro" id="IPR015422">
    <property type="entry name" value="PyrdxlP-dep_Trfase_small"/>
</dbReference>
<dbReference type="FunFam" id="3.40.640.10:FF:000046">
    <property type="entry name" value="Cystathionine gamma-lyase"/>
    <property type="match status" value="1"/>
</dbReference>
<evidence type="ECO:0000256" key="7">
    <source>
        <dbReference type="ARBA" id="ARBA00047625"/>
    </source>
</evidence>
<sequence length="402" mass="42905">MKAPSGSKTPSATPSRHGIATTLVTAGRDTEAQRGFINPPVVRGSTVLYPSAEDLHAHRGEFQYGRHGTPTTKALQQALIALEGDNCAGVGLAPSGVAAITTALLAVLKSGDHLLVTDNAYRPTRGFCDGMLARYGVETTYFDPLIGGGIVSLFRPNTRAVLVEAPGSQSFEMSDIPAIAAVAHDKGALVIDDNTWATPLYHRSLDQGVDISIQAATKYIGGHSDIMFGTIAANAKTWPKVKEAIRLLGVCCGPDDVFLALRGLRTLNVRLAHHQASALEMARWFQARPEVARVLYPALESDPGHAIWKRDFTGASGLFSIVLKPASQKAVDALLDTLTLFGMGYSWGGFESLVIPFDCSDYRTATTWAPDGPALRLHIGLENLDDLKADFDNGFAAFSAAM</sequence>
<comment type="similarity">
    <text evidence="2 9">Belongs to the trans-sulfuration enzymes family.</text>
</comment>
<dbReference type="InterPro" id="IPR006233">
    <property type="entry name" value="Cys_b_lyase_bac"/>
</dbReference>
<evidence type="ECO:0000256" key="8">
    <source>
        <dbReference type="PIRSR" id="PIRSR001434-2"/>
    </source>
</evidence>
<dbReference type="RefSeq" id="WP_048756141.1">
    <property type="nucleotide sequence ID" value="NZ_CCAZ020000001.1"/>
</dbReference>
<keyword evidence="4" id="KW-0456">Lyase</keyword>
<dbReference type="Pfam" id="PF01053">
    <property type="entry name" value="Cys_Met_Meta_PP"/>
    <property type="match status" value="1"/>
</dbReference>
<name>A0A090N777_AFIFE</name>
<organism evidence="10 11">
    <name type="scientific">Afipia felis</name>
    <name type="common">Cat scratch disease bacillus</name>
    <dbReference type="NCBI Taxonomy" id="1035"/>
    <lineage>
        <taxon>Bacteria</taxon>
        <taxon>Pseudomonadati</taxon>
        <taxon>Pseudomonadota</taxon>
        <taxon>Alphaproteobacteria</taxon>
        <taxon>Hyphomicrobiales</taxon>
        <taxon>Nitrobacteraceae</taxon>
        <taxon>Afipia</taxon>
    </lineage>
</organism>
<keyword evidence="11" id="KW-1185">Reference proteome</keyword>
<dbReference type="STRING" id="1035.BN961_01534"/>
<dbReference type="EMBL" id="CCAZ020000001">
    <property type="protein sequence ID" value="CEG08123.1"/>
    <property type="molecule type" value="Genomic_DNA"/>
</dbReference>
<comment type="catalytic activity">
    <reaction evidence="7">
        <text>an S-substituted L-cysteine + H2O = a thiol + pyruvate + NH4(+)</text>
        <dbReference type="Rhea" id="RHEA:18121"/>
        <dbReference type="ChEBI" id="CHEBI:15361"/>
        <dbReference type="ChEBI" id="CHEBI:15377"/>
        <dbReference type="ChEBI" id="CHEBI:28938"/>
        <dbReference type="ChEBI" id="CHEBI:29256"/>
        <dbReference type="ChEBI" id="CHEBI:58717"/>
        <dbReference type="EC" id="4.4.1.13"/>
    </reaction>
</comment>
<evidence type="ECO:0000256" key="3">
    <source>
        <dbReference type="ARBA" id="ARBA00022898"/>
    </source>
</evidence>
<dbReference type="AlphaFoldDB" id="A0A090N777"/>
<proteinExistence type="inferred from homology"/>
<feature type="modified residue" description="N6-(pyridoxal phosphate)lysine" evidence="8">
    <location>
        <position position="218"/>
    </location>
</feature>
<dbReference type="InterPro" id="IPR015421">
    <property type="entry name" value="PyrdxlP-dep_Trfase_major"/>
</dbReference>
<dbReference type="Proteomes" id="UP000035762">
    <property type="component" value="Unassembled WGS sequence"/>
</dbReference>
<dbReference type="GO" id="GO:0030170">
    <property type="term" value="F:pyridoxal phosphate binding"/>
    <property type="evidence" value="ECO:0007669"/>
    <property type="project" value="InterPro"/>
</dbReference>
<dbReference type="InterPro" id="IPR054542">
    <property type="entry name" value="Cys_met_metab_PP"/>
</dbReference>
<dbReference type="PROSITE" id="PS00868">
    <property type="entry name" value="CYS_MET_METAB_PP"/>
    <property type="match status" value="1"/>
</dbReference>
<dbReference type="GO" id="GO:0019346">
    <property type="term" value="P:transsulfuration"/>
    <property type="evidence" value="ECO:0007669"/>
    <property type="project" value="InterPro"/>
</dbReference>
<dbReference type="NCBIfam" id="TIGR01324">
    <property type="entry name" value="cysta_beta_ly_B"/>
    <property type="match status" value="1"/>
</dbReference>
<protein>
    <submittedName>
        <fullName evidence="10">Cystathionine beta-lyase MetC</fullName>
    </submittedName>
</protein>
<evidence type="ECO:0000256" key="6">
    <source>
        <dbReference type="ARBA" id="ARBA00047517"/>
    </source>
</evidence>
<dbReference type="InterPro" id="IPR015424">
    <property type="entry name" value="PyrdxlP-dep_Trfase"/>
</dbReference>
<evidence type="ECO:0000313" key="11">
    <source>
        <dbReference type="Proteomes" id="UP000035762"/>
    </source>
</evidence>
<evidence type="ECO:0000256" key="4">
    <source>
        <dbReference type="ARBA" id="ARBA00023239"/>
    </source>
</evidence>
<comment type="pathway">
    <text evidence="5">Amino-acid biosynthesis; L-methionine biosynthesis via de novo pathway; L-homocysteine from L-cystathionine: step 1/1.</text>
</comment>
<comment type="caution">
    <text evidence="10">The sequence shown here is derived from an EMBL/GenBank/DDBJ whole genome shotgun (WGS) entry which is preliminary data.</text>
</comment>
<dbReference type="Gene3D" id="3.40.640.10">
    <property type="entry name" value="Type I PLP-dependent aspartate aminotransferase-like (Major domain)"/>
    <property type="match status" value="1"/>
</dbReference>
<dbReference type="PIRSF" id="PIRSF001434">
    <property type="entry name" value="CGS"/>
    <property type="match status" value="1"/>
</dbReference>
<dbReference type="PANTHER" id="PTHR43500">
    <property type="entry name" value="CYSTATHIONINE BETA-LYASE-RELATED"/>
    <property type="match status" value="1"/>
</dbReference>
<accession>A0A090N777</accession>
<dbReference type="GO" id="GO:0047804">
    <property type="term" value="F:cysteine-S-conjugate beta-lyase activity"/>
    <property type="evidence" value="ECO:0007669"/>
    <property type="project" value="UniProtKB-EC"/>
</dbReference>
<evidence type="ECO:0000256" key="9">
    <source>
        <dbReference type="RuleBase" id="RU362118"/>
    </source>
</evidence>
<dbReference type="PANTHER" id="PTHR43500:SF1">
    <property type="entry name" value="CYSTATHIONINE BETA-LYASE-RELATED"/>
    <property type="match status" value="1"/>
</dbReference>
<dbReference type="Gene3D" id="3.90.1150.10">
    <property type="entry name" value="Aspartate Aminotransferase, domain 1"/>
    <property type="match status" value="1"/>
</dbReference>
<gene>
    <name evidence="10" type="primary">metC</name>
    <name evidence="10" type="ORF">BN961_01534</name>
</gene>